<dbReference type="InterPro" id="IPR000542">
    <property type="entry name" value="Carn_acyl_trans"/>
</dbReference>
<accession>A0A9N8DWU3</accession>
<feature type="region of interest" description="Disordered" evidence="5">
    <location>
        <begin position="759"/>
        <end position="784"/>
    </location>
</feature>
<feature type="active site" description="Proton acceptor" evidence="4">
    <location>
        <position position="401"/>
    </location>
</feature>
<evidence type="ECO:0000256" key="4">
    <source>
        <dbReference type="PIRSR" id="PIRSR600542-1"/>
    </source>
</evidence>
<sequence length="839" mass="93070">MATTQINGPTDGSKAINGKDNLRGGSKHGYEDRRPSFLRVPSDTYGAQSTLPRLPIPTLDETLDKFPKMIQAVQTKEEHAETLKMVEDFRKTDGPKLQQMLIDYDQEGARTGAFGSYVEEFWNDSYLAPDSSVVLNLNPFFILEKGPDRKIANNQLQRAASLCFASLKMASMLKRETLPPDTFKGRPLCMDQFKVLFGTTRIPGGPGVKDYVDHYPDSTHVVVLIRNHIYYFQALWPSDFSVAVDQHDIKDILEAIQKHADLVRASENEADGAGSTGNFVVDGKDGTKIPINSCDEALGVLTSLPRNEWAAARKMILDGDNKQNAQALRVIDSALFVLVLDDRAPQDINDAASNMLHGSHKLVMDRATNKFVQVGTCCNRWYDKLQLIVMANGKAGVNFEHSAIDGHTALRYVSDIFAENVVQFAQSITALIYGKGWIPDNMNAPINRASTSMTEASKHAPPGEADEKEKTLDVFPKKLEFHLPPKVKELIRHAETNLGDQIIASDMEILEFQGYGKSLIVKNSLSPDSFVQMSMMMAYYSLYGKFVCSYEPVLTKAFYHGRTEAMRGATPQAKKLCEVWCNPKSTKVEKLEALRVATKEHSRLVRECANGKGVDRHLFALKCIAERNSVPLPALFKSGAWKTLNHTVLSTSNCGNPSLRLFGFGPVVQDGFGIGYIIKDHGVQFAISSKHRQTKRFVNELENTLIALKRLLNAISSVVCGGHHNHVIHQAHVEIKAEQESDDMYGDFWGESVLDSTKASAEGSRKNDTKANSPKKNEDEPDSKLFSMVVRKDSLCLTDIKQIGLHLSFDESVESGSSGASDERNNMRRDSSHSDSDST</sequence>
<keyword evidence="8" id="KW-1185">Reference proteome</keyword>
<comment type="caution">
    <text evidence="7">The sequence shown here is derived from an EMBL/GenBank/DDBJ whole genome shotgun (WGS) entry which is preliminary data.</text>
</comment>
<feature type="compositionally biased region" description="Basic and acidic residues" evidence="5">
    <location>
        <begin position="821"/>
        <end position="839"/>
    </location>
</feature>
<evidence type="ECO:0000256" key="3">
    <source>
        <dbReference type="ARBA" id="ARBA00023315"/>
    </source>
</evidence>
<protein>
    <submittedName>
        <fullName evidence="7">Mitochondrial carnitine O-acetyltransferase</fullName>
    </submittedName>
</protein>
<feature type="region of interest" description="Disordered" evidence="5">
    <location>
        <begin position="1"/>
        <end position="49"/>
    </location>
</feature>
<evidence type="ECO:0000259" key="6">
    <source>
        <dbReference type="Pfam" id="PF00755"/>
    </source>
</evidence>
<dbReference type="PANTHER" id="PTHR22589:SF29">
    <property type="entry name" value="MITOCHONDRIAL CARNITINE O-ACETYLTRANSFERASE-RELATED"/>
    <property type="match status" value="1"/>
</dbReference>
<feature type="region of interest" description="Disordered" evidence="5">
    <location>
        <begin position="811"/>
        <end position="839"/>
    </location>
</feature>
<dbReference type="PROSITE" id="PS00440">
    <property type="entry name" value="ACYLTRANSF_C_2"/>
    <property type="match status" value="1"/>
</dbReference>
<dbReference type="OrthoDB" id="240216at2759"/>
<evidence type="ECO:0000313" key="8">
    <source>
        <dbReference type="Proteomes" id="UP001153069"/>
    </source>
</evidence>
<dbReference type="FunFam" id="3.30.559.10:FF:000019">
    <property type="entry name" value="Carnitine acetyl transferase"/>
    <property type="match status" value="1"/>
</dbReference>
<proteinExistence type="inferred from homology"/>
<evidence type="ECO:0000256" key="5">
    <source>
        <dbReference type="SAM" id="MobiDB-lite"/>
    </source>
</evidence>
<evidence type="ECO:0000256" key="1">
    <source>
        <dbReference type="ARBA" id="ARBA00005232"/>
    </source>
</evidence>
<feature type="domain" description="Choline/carnitine acyltransferase" evidence="6">
    <location>
        <begin position="54"/>
        <end position="702"/>
    </location>
</feature>
<dbReference type="PANTHER" id="PTHR22589">
    <property type="entry name" value="CARNITINE O-ACYLTRANSFERASE"/>
    <property type="match status" value="1"/>
</dbReference>
<comment type="similarity">
    <text evidence="1">Belongs to the carnitine/choline acetyltransferase family.</text>
</comment>
<dbReference type="Proteomes" id="UP001153069">
    <property type="component" value="Unassembled WGS sequence"/>
</dbReference>
<dbReference type="Gene3D" id="3.30.559.70">
    <property type="entry name" value="Choline/Carnitine o-acyltransferase, domain 2"/>
    <property type="match status" value="1"/>
</dbReference>
<feature type="compositionally biased region" description="Polar residues" evidence="5">
    <location>
        <begin position="1"/>
        <end position="10"/>
    </location>
</feature>
<dbReference type="GO" id="GO:0005739">
    <property type="term" value="C:mitochondrion"/>
    <property type="evidence" value="ECO:0007669"/>
    <property type="project" value="TreeGrafter"/>
</dbReference>
<dbReference type="InterPro" id="IPR042231">
    <property type="entry name" value="Cho/carn_acyl_trans_2"/>
</dbReference>
<keyword evidence="2" id="KW-0808">Transferase</keyword>
<dbReference type="GO" id="GO:0009437">
    <property type="term" value="P:carnitine metabolic process"/>
    <property type="evidence" value="ECO:0007669"/>
    <property type="project" value="TreeGrafter"/>
</dbReference>
<reference evidence="7" key="1">
    <citation type="submission" date="2020-06" db="EMBL/GenBank/DDBJ databases">
        <authorList>
            <consortium name="Plant Systems Biology data submission"/>
        </authorList>
    </citation>
    <scope>NUCLEOTIDE SEQUENCE</scope>
    <source>
        <strain evidence="7">D6</strain>
    </source>
</reference>
<name>A0A9N8DWU3_9STRA</name>
<dbReference type="SUPFAM" id="SSF52777">
    <property type="entry name" value="CoA-dependent acyltransferases"/>
    <property type="match status" value="2"/>
</dbReference>
<dbReference type="InterPro" id="IPR023213">
    <property type="entry name" value="CAT-like_dom_sf"/>
</dbReference>
<keyword evidence="3" id="KW-0012">Acyltransferase</keyword>
<dbReference type="Pfam" id="PF00755">
    <property type="entry name" value="Carn_acyltransf"/>
    <property type="match status" value="1"/>
</dbReference>
<gene>
    <name evidence="7" type="ORF">SEMRO_412_G137790.1</name>
</gene>
<evidence type="ECO:0000256" key="2">
    <source>
        <dbReference type="ARBA" id="ARBA00022679"/>
    </source>
</evidence>
<organism evidence="7 8">
    <name type="scientific">Seminavis robusta</name>
    <dbReference type="NCBI Taxonomy" id="568900"/>
    <lineage>
        <taxon>Eukaryota</taxon>
        <taxon>Sar</taxon>
        <taxon>Stramenopiles</taxon>
        <taxon>Ochrophyta</taxon>
        <taxon>Bacillariophyta</taxon>
        <taxon>Bacillariophyceae</taxon>
        <taxon>Bacillariophycidae</taxon>
        <taxon>Naviculales</taxon>
        <taxon>Naviculaceae</taxon>
        <taxon>Seminavis</taxon>
    </lineage>
</organism>
<dbReference type="EMBL" id="CAICTM010000411">
    <property type="protein sequence ID" value="CAB9509949.1"/>
    <property type="molecule type" value="Genomic_DNA"/>
</dbReference>
<dbReference type="GO" id="GO:0004092">
    <property type="term" value="F:carnitine O-acetyltransferase activity"/>
    <property type="evidence" value="ECO:0007669"/>
    <property type="project" value="TreeGrafter"/>
</dbReference>
<dbReference type="AlphaFoldDB" id="A0A9N8DWU3"/>
<dbReference type="InterPro" id="IPR039551">
    <property type="entry name" value="Cho/carn_acyl_trans"/>
</dbReference>
<evidence type="ECO:0000313" key="7">
    <source>
        <dbReference type="EMBL" id="CAB9509949.1"/>
    </source>
</evidence>
<dbReference type="Gene3D" id="3.30.559.10">
    <property type="entry name" value="Chloramphenicol acetyltransferase-like domain"/>
    <property type="match status" value="1"/>
</dbReference>